<reference evidence="2" key="1">
    <citation type="submission" date="2016-11" db="EMBL/GenBank/DDBJ databases">
        <authorList>
            <person name="Varghese N."/>
            <person name="Submissions S."/>
        </authorList>
    </citation>
    <scope>NUCLEOTIDE SEQUENCE [LARGE SCALE GENOMIC DNA]</scope>
    <source>
        <strain evidence="2">DSM 16219</strain>
    </source>
</reference>
<evidence type="ECO:0000313" key="2">
    <source>
        <dbReference type="Proteomes" id="UP000183994"/>
    </source>
</evidence>
<proteinExistence type="predicted"/>
<protein>
    <submittedName>
        <fullName evidence="1">Uncharacterized protein</fullName>
    </submittedName>
</protein>
<dbReference type="Proteomes" id="UP000183994">
    <property type="component" value="Unassembled WGS sequence"/>
</dbReference>
<sequence>MQELKKFIEEWEDTNGMKPAFLKFKDLLESQDSAELEFNARPGVSYSLRAKHPAQTDRPLYVMVDVVDDDPADRWLSVCFYGDMITDPDEEGDLIPEGLLGQDGYCFDADDPDPAKADYIAARIAEAYASASK</sequence>
<evidence type="ECO:0000313" key="1">
    <source>
        <dbReference type="EMBL" id="SHK43728.1"/>
    </source>
</evidence>
<keyword evidence="2" id="KW-1185">Reference proteome</keyword>
<organism evidence="1 2">
    <name type="scientific">Desulfatibacillum alkenivorans DSM 16219</name>
    <dbReference type="NCBI Taxonomy" id="1121393"/>
    <lineage>
        <taxon>Bacteria</taxon>
        <taxon>Pseudomonadati</taxon>
        <taxon>Thermodesulfobacteriota</taxon>
        <taxon>Desulfobacteria</taxon>
        <taxon>Desulfobacterales</taxon>
        <taxon>Desulfatibacillaceae</taxon>
        <taxon>Desulfatibacillum</taxon>
    </lineage>
</organism>
<dbReference type="EMBL" id="FQZU01000024">
    <property type="protein sequence ID" value="SHK43728.1"/>
    <property type="molecule type" value="Genomic_DNA"/>
</dbReference>
<gene>
    <name evidence="1" type="ORF">SAMN02745216_03455</name>
</gene>
<dbReference type="OrthoDB" id="5471290at2"/>
<dbReference type="AlphaFoldDB" id="A0A1M6SGW6"/>
<dbReference type="RefSeq" id="WP_073477501.1">
    <property type="nucleotide sequence ID" value="NZ_FQZU01000024.1"/>
</dbReference>
<dbReference type="STRING" id="1121393.SAMN02745216_03455"/>
<name>A0A1M6SGW6_9BACT</name>
<accession>A0A1M6SGW6</accession>